<keyword evidence="9" id="KW-0808">Transferase</keyword>
<comment type="similarity">
    <text evidence="2 7">Belongs to the DPM3 family.</text>
</comment>
<protein>
    <recommendedName>
        <fullName evidence="7">Dolichol-phosphate mannosyltransferase subunit 3</fullName>
    </recommendedName>
</protein>
<name>A0A210QHR1_MIZYE</name>
<sequence>MESSSSSNCLHQQVDAPPFRKEITYLCLPCVRGIAFMTKSKIRRVEIYISVYETVKIRDDNIPKLFQWLFGVGAFLAVWLSLVLNYVETDFSTSHKGVVLFLPLYLLITFACVSLAIIGYRVATFNDSVQASEELQQQIEEAKADLKKKGFKFVES</sequence>
<dbReference type="GO" id="GO:0016757">
    <property type="term" value="F:glycosyltransferase activity"/>
    <property type="evidence" value="ECO:0007669"/>
    <property type="project" value="UniProtKB-KW"/>
</dbReference>
<evidence type="ECO:0000256" key="7">
    <source>
        <dbReference type="RuleBase" id="RU365085"/>
    </source>
</evidence>
<keyword evidence="8" id="KW-0175">Coiled coil</keyword>
<dbReference type="GO" id="GO:0005789">
    <property type="term" value="C:endoplasmic reticulum membrane"/>
    <property type="evidence" value="ECO:0007669"/>
    <property type="project" value="UniProtKB-SubCell"/>
</dbReference>
<evidence type="ECO:0000256" key="5">
    <source>
        <dbReference type="ARBA" id="ARBA00022989"/>
    </source>
</evidence>
<dbReference type="Pfam" id="PF08285">
    <property type="entry name" value="DPM3"/>
    <property type="match status" value="1"/>
</dbReference>
<proteinExistence type="inferred from homology"/>
<feature type="coiled-coil region" evidence="8">
    <location>
        <begin position="125"/>
        <end position="152"/>
    </location>
</feature>
<evidence type="ECO:0000256" key="2">
    <source>
        <dbReference type="ARBA" id="ARBA00010430"/>
    </source>
</evidence>
<keyword evidence="10" id="KW-1185">Reference proteome</keyword>
<dbReference type="PANTHER" id="PTHR16433:SF0">
    <property type="entry name" value="DOLICHOL-PHOSPHATE MANNOSYLTRANSFERASE SUBUNIT 3"/>
    <property type="match status" value="1"/>
</dbReference>
<evidence type="ECO:0000256" key="8">
    <source>
        <dbReference type="SAM" id="Coils"/>
    </source>
</evidence>
<keyword evidence="6 7" id="KW-0472">Membrane</keyword>
<comment type="caution">
    <text evidence="9">The sequence shown here is derived from an EMBL/GenBank/DDBJ whole genome shotgun (WGS) entry which is preliminary data.</text>
</comment>
<dbReference type="AlphaFoldDB" id="A0A210QHR1"/>
<dbReference type="STRING" id="6573.A0A210QHR1"/>
<dbReference type="PANTHER" id="PTHR16433">
    <property type="entry name" value="DOLICHOL-PHOSPHATE MANNOSYLTRANSFERASE SUBUNIT 3"/>
    <property type="match status" value="1"/>
</dbReference>
<keyword evidence="9" id="KW-0328">Glycosyltransferase</keyword>
<evidence type="ECO:0000313" key="10">
    <source>
        <dbReference type="Proteomes" id="UP000242188"/>
    </source>
</evidence>
<evidence type="ECO:0000256" key="3">
    <source>
        <dbReference type="ARBA" id="ARBA00022692"/>
    </source>
</evidence>
<dbReference type="OrthoDB" id="2014333at2759"/>
<comment type="subcellular location">
    <subcellularLocation>
        <location evidence="1 7">Endoplasmic reticulum membrane</location>
        <topology evidence="1 7">Multi-pass membrane protein</topology>
    </subcellularLocation>
</comment>
<feature type="transmembrane region" description="Helical" evidence="7">
    <location>
        <begin position="99"/>
        <end position="120"/>
    </location>
</feature>
<dbReference type="UniPathway" id="UPA00378"/>
<evidence type="ECO:0000313" key="9">
    <source>
        <dbReference type="EMBL" id="OWF48315.1"/>
    </source>
</evidence>
<comment type="pathway">
    <text evidence="7">Protein modification; protein glycosylation.</text>
</comment>
<accession>A0A210QHR1</accession>
<keyword evidence="3 7" id="KW-0812">Transmembrane</keyword>
<feature type="transmembrane region" description="Helical" evidence="7">
    <location>
        <begin position="65"/>
        <end position="87"/>
    </location>
</feature>
<organism evidence="9 10">
    <name type="scientific">Mizuhopecten yessoensis</name>
    <name type="common">Japanese scallop</name>
    <name type="synonym">Patinopecten yessoensis</name>
    <dbReference type="NCBI Taxonomy" id="6573"/>
    <lineage>
        <taxon>Eukaryota</taxon>
        <taxon>Metazoa</taxon>
        <taxon>Spiralia</taxon>
        <taxon>Lophotrochozoa</taxon>
        <taxon>Mollusca</taxon>
        <taxon>Bivalvia</taxon>
        <taxon>Autobranchia</taxon>
        <taxon>Pteriomorphia</taxon>
        <taxon>Pectinida</taxon>
        <taxon>Pectinoidea</taxon>
        <taxon>Pectinidae</taxon>
        <taxon>Mizuhopecten</taxon>
    </lineage>
</organism>
<comment type="subunit">
    <text evidence="7">Component of the dolichol-phosphate mannose (DPM) synthase complex.</text>
</comment>
<dbReference type="InterPro" id="IPR013174">
    <property type="entry name" value="DPM3"/>
</dbReference>
<comment type="function">
    <text evidence="7">Stabilizer subunit of the dolichol-phosphate mannose (DPM) synthase complex; tethers catalytic subunit to the ER.</text>
</comment>
<reference evidence="9 10" key="1">
    <citation type="journal article" date="2017" name="Nat. Ecol. Evol.">
        <title>Scallop genome provides insights into evolution of bilaterian karyotype and development.</title>
        <authorList>
            <person name="Wang S."/>
            <person name="Zhang J."/>
            <person name="Jiao W."/>
            <person name="Li J."/>
            <person name="Xun X."/>
            <person name="Sun Y."/>
            <person name="Guo X."/>
            <person name="Huan P."/>
            <person name="Dong B."/>
            <person name="Zhang L."/>
            <person name="Hu X."/>
            <person name="Sun X."/>
            <person name="Wang J."/>
            <person name="Zhao C."/>
            <person name="Wang Y."/>
            <person name="Wang D."/>
            <person name="Huang X."/>
            <person name="Wang R."/>
            <person name="Lv J."/>
            <person name="Li Y."/>
            <person name="Zhang Z."/>
            <person name="Liu B."/>
            <person name="Lu W."/>
            <person name="Hui Y."/>
            <person name="Liang J."/>
            <person name="Zhou Z."/>
            <person name="Hou R."/>
            <person name="Li X."/>
            <person name="Liu Y."/>
            <person name="Li H."/>
            <person name="Ning X."/>
            <person name="Lin Y."/>
            <person name="Zhao L."/>
            <person name="Xing Q."/>
            <person name="Dou J."/>
            <person name="Li Y."/>
            <person name="Mao J."/>
            <person name="Guo H."/>
            <person name="Dou H."/>
            <person name="Li T."/>
            <person name="Mu C."/>
            <person name="Jiang W."/>
            <person name="Fu Q."/>
            <person name="Fu X."/>
            <person name="Miao Y."/>
            <person name="Liu J."/>
            <person name="Yu Q."/>
            <person name="Li R."/>
            <person name="Liao H."/>
            <person name="Li X."/>
            <person name="Kong Y."/>
            <person name="Jiang Z."/>
            <person name="Chourrout D."/>
            <person name="Li R."/>
            <person name="Bao Z."/>
        </authorList>
    </citation>
    <scope>NUCLEOTIDE SEQUENCE [LARGE SCALE GENOMIC DNA]</scope>
    <source>
        <strain evidence="9 10">PY_sf001</strain>
    </source>
</reference>
<dbReference type="Proteomes" id="UP000242188">
    <property type="component" value="Unassembled WGS sequence"/>
</dbReference>
<dbReference type="EMBL" id="NEDP02003604">
    <property type="protein sequence ID" value="OWF48315.1"/>
    <property type="molecule type" value="Genomic_DNA"/>
</dbReference>
<dbReference type="GO" id="GO:0006506">
    <property type="term" value="P:GPI anchor biosynthetic process"/>
    <property type="evidence" value="ECO:0007669"/>
    <property type="project" value="TreeGrafter"/>
</dbReference>
<gene>
    <name evidence="9" type="ORF">KP79_PYT11832</name>
</gene>
<evidence type="ECO:0000256" key="6">
    <source>
        <dbReference type="ARBA" id="ARBA00023136"/>
    </source>
</evidence>
<keyword evidence="4 7" id="KW-0256">Endoplasmic reticulum</keyword>
<evidence type="ECO:0000256" key="4">
    <source>
        <dbReference type="ARBA" id="ARBA00022824"/>
    </source>
</evidence>
<keyword evidence="5 7" id="KW-1133">Transmembrane helix</keyword>
<evidence type="ECO:0000256" key="1">
    <source>
        <dbReference type="ARBA" id="ARBA00004477"/>
    </source>
</evidence>
<dbReference type="GO" id="GO:0033185">
    <property type="term" value="C:dolichol-phosphate-mannose synthase complex"/>
    <property type="evidence" value="ECO:0007669"/>
    <property type="project" value="TreeGrafter"/>
</dbReference>